<sequence>MRPTGEEERRAVTDGERERETVSVMSLNEKRNRTISPFSFFIGTMSRKHQKATPGTRNRNPNLVLPAKACDSPCQVSSHRVGAVDTCQKWTSAWYSSRPSRAFSICWATCSLVSAPYRKRQLQFFCITSVLVKPVSSQKPSEQ</sequence>
<evidence type="ECO:0000313" key="3">
    <source>
        <dbReference type="Proteomes" id="UP000314294"/>
    </source>
</evidence>
<organism evidence="2 3">
    <name type="scientific">Liparis tanakae</name>
    <name type="common">Tanaka's snailfish</name>
    <dbReference type="NCBI Taxonomy" id="230148"/>
    <lineage>
        <taxon>Eukaryota</taxon>
        <taxon>Metazoa</taxon>
        <taxon>Chordata</taxon>
        <taxon>Craniata</taxon>
        <taxon>Vertebrata</taxon>
        <taxon>Euteleostomi</taxon>
        <taxon>Actinopterygii</taxon>
        <taxon>Neopterygii</taxon>
        <taxon>Teleostei</taxon>
        <taxon>Neoteleostei</taxon>
        <taxon>Acanthomorphata</taxon>
        <taxon>Eupercaria</taxon>
        <taxon>Perciformes</taxon>
        <taxon>Cottioidei</taxon>
        <taxon>Cottales</taxon>
        <taxon>Liparidae</taxon>
        <taxon>Liparis</taxon>
    </lineage>
</organism>
<evidence type="ECO:0000313" key="2">
    <source>
        <dbReference type="EMBL" id="TNN54375.1"/>
    </source>
</evidence>
<dbReference type="Proteomes" id="UP000314294">
    <property type="component" value="Unassembled WGS sequence"/>
</dbReference>
<proteinExistence type="predicted"/>
<comment type="caution">
    <text evidence="2">The sequence shown here is derived from an EMBL/GenBank/DDBJ whole genome shotgun (WGS) entry which is preliminary data.</text>
</comment>
<keyword evidence="3" id="KW-1185">Reference proteome</keyword>
<protein>
    <submittedName>
        <fullName evidence="2">Uncharacterized protein</fullName>
    </submittedName>
</protein>
<name>A0A4Z2GME0_9TELE</name>
<accession>A0A4Z2GME0</accession>
<dbReference type="EMBL" id="SRLO01000486">
    <property type="protein sequence ID" value="TNN54375.1"/>
    <property type="molecule type" value="Genomic_DNA"/>
</dbReference>
<dbReference type="AlphaFoldDB" id="A0A4Z2GME0"/>
<feature type="region of interest" description="Disordered" evidence="1">
    <location>
        <begin position="1"/>
        <end position="21"/>
    </location>
</feature>
<gene>
    <name evidence="2" type="ORF">EYF80_035393</name>
</gene>
<reference evidence="2 3" key="1">
    <citation type="submission" date="2019-03" db="EMBL/GenBank/DDBJ databases">
        <title>First draft genome of Liparis tanakae, snailfish: a comprehensive survey of snailfish specific genes.</title>
        <authorList>
            <person name="Kim W."/>
            <person name="Song I."/>
            <person name="Jeong J.-H."/>
            <person name="Kim D."/>
            <person name="Kim S."/>
            <person name="Ryu S."/>
            <person name="Song J.Y."/>
            <person name="Lee S.K."/>
        </authorList>
    </citation>
    <scope>NUCLEOTIDE SEQUENCE [LARGE SCALE GENOMIC DNA]</scope>
    <source>
        <tissue evidence="2">Muscle</tissue>
    </source>
</reference>
<evidence type="ECO:0000256" key="1">
    <source>
        <dbReference type="SAM" id="MobiDB-lite"/>
    </source>
</evidence>